<dbReference type="Proteomes" id="UP001054945">
    <property type="component" value="Unassembled WGS sequence"/>
</dbReference>
<accession>A0AAV4XRS7</accession>
<sequence>MAGHGSSHEGRMTDGVEFPFLVKSRAHQRRTNPWRGSSGSDSPLLARDMDYSPEGQRQLPPLDCTPTRLEECKDSSNSLSEYLIYLHFKAIIFLGLY</sequence>
<dbReference type="AlphaFoldDB" id="A0AAV4XRS7"/>
<protein>
    <submittedName>
        <fullName evidence="2">Uncharacterized protein</fullName>
    </submittedName>
</protein>
<reference evidence="2 3" key="1">
    <citation type="submission" date="2021-06" db="EMBL/GenBank/DDBJ databases">
        <title>Caerostris extrusa draft genome.</title>
        <authorList>
            <person name="Kono N."/>
            <person name="Arakawa K."/>
        </authorList>
    </citation>
    <scope>NUCLEOTIDE SEQUENCE [LARGE SCALE GENOMIC DNA]</scope>
</reference>
<dbReference type="EMBL" id="BPLR01018155">
    <property type="protein sequence ID" value="GIY97419.1"/>
    <property type="molecule type" value="Genomic_DNA"/>
</dbReference>
<feature type="region of interest" description="Disordered" evidence="1">
    <location>
        <begin position="26"/>
        <end position="66"/>
    </location>
</feature>
<comment type="caution">
    <text evidence="2">The sequence shown here is derived from an EMBL/GenBank/DDBJ whole genome shotgun (WGS) entry which is preliminary data.</text>
</comment>
<keyword evidence="3" id="KW-1185">Reference proteome</keyword>
<evidence type="ECO:0000313" key="2">
    <source>
        <dbReference type="EMBL" id="GIY97419.1"/>
    </source>
</evidence>
<gene>
    <name evidence="2" type="ORF">CEXT_67511</name>
</gene>
<name>A0AAV4XRS7_CAEEX</name>
<organism evidence="2 3">
    <name type="scientific">Caerostris extrusa</name>
    <name type="common">Bark spider</name>
    <name type="synonym">Caerostris bankana</name>
    <dbReference type="NCBI Taxonomy" id="172846"/>
    <lineage>
        <taxon>Eukaryota</taxon>
        <taxon>Metazoa</taxon>
        <taxon>Ecdysozoa</taxon>
        <taxon>Arthropoda</taxon>
        <taxon>Chelicerata</taxon>
        <taxon>Arachnida</taxon>
        <taxon>Araneae</taxon>
        <taxon>Araneomorphae</taxon>
        <taxon>Entelegynae</taxon>
        <taxon>Araneoidea</taxon>
        <taxon>Araneidae</taxon>
        <taxon>Caerostris</taxon>
    </lineage>
</organism>
<evidence type="ECO:0000313" key="3">
    <source>
        <dbReference type="Proteomes" id="UP001054945"/>
    </source>
</evidence>
<proteinExistence type="predicted"/>
<evidence type="ECO:0000256" key="1">
    <source>
        <dbReference type="SAM" id="MobiDB-lite"/>
    </source>
</evidence>